<proteinExistence type="inferred from homology"/>
<comment type="subcellular location">
    <subcellularLocation>
        <location evidence="1 10">Golgi apparatus</location>
        <location evidence="1 10">Golgi stack membrane</location>
        <topology evidence="1 10">Single-pass type II membrane protein</topology>
    </subcellularLocation>
</comment>
<dbReference type="FunCoup" id="A0A6J2XF42">
    <property type="interactions" value="348"/>
</dbReference>
<evidence type="ECO:0000256" key="10">
    <source>
        <dbReference type="RuleBase" id="RU364016"/>
    </source>
</evidence>
<keyword evidence="9" id="KW-0325">Glycoprotein</keyword>
<accession>A0A6J2XF42</accession>
<dbReference type="InterPro" id="IPR051227">
    <property type="entry name" value="CS_glycosyltransferase"/>
</dbReference>
<evidence type="ECO:0000256" key="4">
    <source>
        <dbReference type="ARBA" id="ARBA00022692"/>
    </source>
</evidence>
<keyword evidence="4" id="KW-0812">Transmembrane</keyword>
<dbReference type="OrthoDB" id="431432at2759"/>
<comment type="similarity">
    <text evidence="2 10">Belongs to the chondroitin N-acetylgalactosaminyltransferase family.</text>
</comment>
<dbReference type="EC" id="2.4.1.-" evidence="10"/>
<protein>
    <recommendedName>
        <fullName evidence="10">Hexosyltransferase</fullName>
        <ecNumber evidence="10">2.4.1.-</ecNumber>
    </recommendedName>
</protein>
<evidence type="ECO:0000256" key="7">
    <source>
        <dbReference type="ARBA" id="ARBA00023034"/>
    </source>
</evidence>
<dbReference type="InterPro" id="IPR008428">
    <property type="entry name" value="Chond_GalNAc"/>
</dbReference>
<organism evidence="11 12">
    <name type="scientific">Sitophilus oryzae</name>
    <name type="common">Rice weevil</name>
    <name type="synonym">Curculio oryzae</name>
    <dbReference type="NCBI Taxonomy" id="7048"/>
    <lineage>
        <taxon>Eukaryota</taxon>
        <taxon>Metazoa</taxon>
        <taxon>Ecdysozoa</taxon>
        <taxon>Arthropoda</taxon>
        <taxon>Hexapoda</taxon>
        <taxon>Insecta</taxon>
        <taxon>Pterygota</taxon>
        <taxon>Neoptera</taxon>
        <taxon>Endopterygota</taxon>
        <taxon>Coleoptera</taxon>
        <taxon>Polyphaga</taxon>
        <taxon>Cucujiformia</taxon>
        <taxon>Curculionidae</taxon>
        <taxon>Dryophthorinae</taxon>
        <taxon>Sitophilus</taxon>
    </lineage>
</organism>
<evidence type="ECO:0000256" key="3">
    <source>
        <dbReference type="ARBA" id="ARBA00022679"/>
    </source>
</evidence>
<gene>
    <name evidence="12" type="primary">LOC115877795</name>
</gene>
<evidence type="ECO:0000256" key="9">
    <source>
        <dbReference type="ARBA" id="ARBA00023180"/>
    </source>
</evidence>
<reference evidence="12" key="1">
    <citation type="submission" date="2025-08" db="UniProtKB">
        <authorList>
            <consortium name="RefSeq"/>
        </authorList>
    </citation>
    <scope>IDENTIFICATION</scope>
    <source>
        <tissue evidence="12">Gonads</tissue>
    </source>
</reference>
<dbReference type="Pfam" id="PF05679">
    <property type="entry name" value="CHGN"/>
    <property type="match status" value="1"/>
</dbReference>
<sequence length="805" mass="92805">MAKPKKLRKVILGVVIGIICSQFFFSAGNFCRPRIVRRSAKADKLESLEKFYTDEGRKNLLFAGVMTAKQYLDTRAKAIYDTWGKDVPGRTVIFSSENSTSEYLPLVALRGIDDSYPPQKKSFAMLKYMHDHFIDRYEWFLRADDDVYIRNNKLEEMLRGVDSRKPFFIGQTGRGTKEEKGHLSLDSDENFCMGGPGIIMSRETLKRIAPYIEECLRNLYTTHEDVEVGRCVRRFAGVSCTWNYEMQVIFYHNNSGETAFGGNLKHKEVHKAITLHPLKNPEHMYKLHTYMQGLKIQEALQQSILLHRDIATSMKQLGYRISSLGTANLTSNVSLFPVKKGQEAYLGDTGLLGTPVGITRYQPKKLEDVLEWELISKTLYSHRDLNPRRRIGSSIKEGLADVTREIMELINSFSKQRGRIIDFKEILYGYWRLDPLHGVDLILDLLLVYKKYRGHKMTVQVRRHAYVQQTFTGIFIREVPDPSSPDFVSSSNGEDKNILNQFINRLSNNLPPLLSFTQSDTNKKPSQINFLLPLSGRHTTFVRFLKMYEEVCIKNWESTTLYVILYRSIDSPHDYTLSKKLINQVNSRIKRTYRSDYRTHGSIVIIDGGKYNETFSRASALQKAVNTLSDSDLMLFIDVDIVFDQKFLGRVRKNTVKDRSVYFPIVYSLYSPKLLDIGIESYSKVDFSYFTENQTDSNRGFWRQFGFGIASMYKADYQALGGFDLSITGWGTEDVTFFDGVVQSHTRRIFRSVDPGLIHVFHEVKCNSDDLDLEQRNMCLGTKGSTLGSMETLQKIFEKYRKLFR</sequence>
<dbReference type="GO" id="GO:0047238">
    <property type="term" value="F:glucuronosyl-N-acetylgalactosaminyl-proteoglycan 4-beta-N-acetylgalactosaminyltransferase activity"/>
    <property type="evidence" value="ECO:0007669"/>
    <property type="project" value="TreeGrafter"/>
</dbReference>
<name>A0A6J2XF42_SITOR</name>
<evidence type="ECO:0000313" key="12">
    <source>
        <dbReference type="RefSeq" id="XP_030749968.1"/>
    </source>
</evidence>
<dbReference type="CTD" id="32497"/>
<dbReference type="KEGG" id="soy:115877795"/>
<dbReference type="RefSeq" id="XP_030749968.1">
    <property type="nucleotide sequence ID" value="XM_030894108.1"/>
</dbReference>
<dbReference type="SUPFAM" id="SSF53448">
    <property type="entry name" value="Nucleotide-diphospho-sugar transferases"/>
    <property type="match status" value="2"/>
</dbReference>
<dbReference type="FunFam" id="3.90.550.50:FF:000004">
    <property type="entry name" value="Hexosyltransferase"/>
    <property type="match status" value="1"/>
</dbReference>
<evidence type="ECO:0000256" key="1">
    <source>
        <dbReference type="ARBA" id="ARBA00004447"/>
    </source>
</evidence>
<dbReference type="Gene3D" id="3.90.550.50">
    <property type="match status" value="1"/>
</dbReference>
<dbReference type="GeneID" id="115877795"/>
<evidence type="ECO:0000256" key="5">
    <source>
        <dbReference type="ARBA" id="ARBA00022968"/>
    </source>
</evidence>
<keyword evidence="7 10" id="KW-0333">Golgi apparatus</keyword>
<keyword evidence="6" id="KW-1133">Transmembrane helix</keyword>
<evidence type="ECO:0000256" key="2">
    <source>
        <dbReference type="ARBA" id="ARBA00009239"/>
    </source>
</evidence>
<keyword evidence="11" id="KW-1185">Reference proteome</keyword>
<evidence type="ECO:0000313" key="11">
    <source>
        <dbReference type="Proteomes" id="UP000504635"/>
    </source>
</evidence>
<dbReference type="GO" id="GO:0032580">
    <property type="term" value="C:Golgi cisterna membrane"/>
    <property type="evidence" value="ECO:0007669"/>
    <property type="project" value="UniProtKB-SubCell"/>
</dbReference>
<keyword evidence="5 10" id="KW-0735">Signal-anchor</keyword>
<dbReference type="PANTHER" id="PTHR12369:SF11">
    <property type="entry name" value="HEXOSYLTRANSFERASE"/>
    <property type="match status" value="1"/>
</dbReference>
<dbReference type="InParanoid" id="A0A6J2XF42"/>
<dbReference type="Gene3D" id="3.90.550.10">
    <property type="entry name" value="Spore Coat Polysaccharide Biosynthesis Protein SpsA, Chain A"/>
    <property type="match status" value="1"/>
</dbReference>
<dbReference type="InterPro" id="IPR029044">
    <property type="entry name" value="Nucleotide-diphossugar_trans"/>
</dbReference>
<evidence type="ECO:0000256" key="6">
    <source>
        <dbReference type="ARBA" id="ARBA00022989"/>
    </source>
</evidence>
<dbReference type="Proteomes" id="UP000504635">
    <property type="component" value="Unplaced"/>
</dbReference>
<keyword evidence="3 10" id="KW-0808">Transferase</keyword>
<dbReference type="PANTHER" id="PTHR12369">
    <property type="entry name" value="CHONDROITIN SYNTHASE"/>
    <property type="match status" value="1"/>
</dbReference>
<evidence type="ECO:0000256" key="8">
    <source>
        <dbReference type="ARBA" id="ARBA00023136"/>
    </source>
</evidence>
<dbReference type="AlphaFoldDB" id="A0A6J2XF42"/>
<keyword evidence="8" id="KW-0472">Membrane</keyword>